<protein>
    <submittedName>
        <fullName evidence="1">Cysteine-rich CWC family protein</fullName>
    </submittedName>
</protein>
<dbReference type="Pfam" id="PF14375">
    <property type="entry name" value="Cys_rich_CWC"/>
    <property type="match status" value="1"/>
</dbReference>
<evidence type="ECO:0000313" key="2">
    <source>
        <dbReference type="Proteomes" id="UP001220962"/>
    </source>
</evidence>
<dbReference type="RefSeq" id="WP_081872678.1">
    <property type="nucleotide sequence ID" value="NZ_CP118101.1"/>
</dbReference>
<sequence length="74" mass="8072">MPSSSIEINPLLCPLCHKPNGCAYAAGKPHTECWCMSLSIPKELLARIPDEQRRKACVCEACVNAFNARGAEKV</sequence>
<dbReference type="Proteomes" id="UP001220962">
    <property type="component" value="Chromosome"/>
</dbReference>
<evidence type="ECO:0000313" key="1">
    <source>
        <dbReference type="EMBL" id="WDH81721.1"/>
    </source>
</evidence>
<gene>
    <name evidence="1" type="ORF">PUW23_19720</name>
</gene>
<reference evidence="1" key="1">
    <citation type="submission" date="2023-02" db="EMBL/GenBank/DDBJ databases">
        <title>Pathogen: clinical or host-associated sample.</title>
        <authorList>
            <person name="Hergert J."/>
            <person name="Casey R."/>
            <person name="Wagner J."/>
            <person name="Young E.L."/>
            <person name="Oakeson K.F."/>
        </authorList>
    </citation>
    <scope>NUCLEOTIDE SEQUENCE</scope>
    <source>
        <strain evidence="1">2022CK-00830</strain>
    </source>
</reference>
<organism evidence="1 2">
    <name type="scientific">Paenibacillus urinalis</name>
    <dbReference type="NCBI Taxonomy" id="521520"/>
    <lineage>
        <taxon>Bacteria</taxon>
        <taxon>Bacillati</taxon>
        <taxon>Bacillota</taxon>
        <taxon>Bacilli</taxon>
        <taxon>Bacillales</taxon>
        <taxon>Paenibacillaceae</taxon>
        <taxon>Paenibacillus</taxon>
    </lineage>
</organism>
<accession>A0AAX3MX92</accession>
<proteinExistence type="predicted"/>
<dbReference type="InterPro" id="IPR032720">
    <property type="entry name" value="Cys_rich_CWC"/>
</dbReference>
<dbReference type="AlphaFoldDB" id="A0AAX3MX92"/>
<dbReference type="EMBL" id="CP118101">
    <property type="protein sequence ID" value="WDH81721.1"/>
    <property type="molecule type" value="Genomic_DNA"/>
</dbReference>
<name>A0AAX3MX92_9BACL</name>